<evidence type="ECO:0000259" key="8">
    <source>
        <dbReference type="SMART" id="SM00653"/>
    </source>
</evidence>
<dbReference type="SMART" id="SM00653">
    <property type="entry name" value="eIF2B_5"/>
    <property type="match status" value="1"/>
</dbReference>
<dbReference type="PANTHER" id="PTHR23001">
    <property type="entry name" value="EUKARYOTIC TRANSLATION INITIATION FACTOR"/>
    <property type="match status" value="1"/>
</dbReference>
<dbReference type="GO" id="GO:0005850">
    <property type="term" value="C:eukaryotic translation initiation factor 2 complex"/>
    <property type="evidence" value="ECO:0000318"/>
    <property type="project" value="GO_Central"/>
</dbReference>
<feature type="domain" description="Translation initiation factor IF2/IF5" evidence="8">
    <location>
        <begin position="186"/>
        <end position="295"/>
    </location>
</feature>
<dbReference type="OrthoDB" id="10255414at2759"/>
<keyword evidence="2 9" id="KW-0396">Initiation factor</keyword>
<evidence type="ECO:0000313" key="9">
    <source>
        <dbReference type="EMBL" id="GAQ88495.1"/>
    </source>
</evidence>
<comment type="subunit">
    <text evidence="5">Eukaryotic translation initiation factor 2 eIF2 is a heterotrimeric complex composed of an alpha, a beta and a gamma subunit.</text>
</comment>
<dbReference type="STRING" id="105231.A0A1Y1IC11"/>
<feature type="region of interest" description="Disordered" evidence="7">
    <location>
        <begin position="1"/>
        <end position="157"/>
    </location>
</feature>
<gene>
    <name evidence="9" type="ORF">KFL_004340020</name>
</gene>
<dbReference type="EMBL" id="DF237383">
    <property type="protein sequence ID" value="GAQ88495.1"/>
    <property type="molecule type" value="Genomic_DNA"/>
</dbReference>
<name>A0A1Y1IC11_KLENI</name>
<dbReference type="InterPro" id="IPR016190">
    <property type="entry name" value="Transl_init_fac_IF2/IF5_Zn-bd"/>
</dbReference>
<dbReference type="GO" id="GO:0001731">
    <property type="term" value="P:formation of translation preinitiation complex"/>
    <property type="evidence" value="ECO:0000318"/>
    <property type="project" value="GO_Central"/>
</dbReference>
<dbReference type="GO" id="GO:0031369">
    <property type="term" value="F:translation initiation factor binding"/>
    <property type="evidence" value="ECO:0000318"/>
    <property type="project" value="GO_Central"/>
</dbReference>
<evidence type="ECO:0000256" key="2">
    <source>
        <dbReference type="ARBA" id="ARBA00022540"/>
    </source>
</evidence>
<accession>A0A1Y1IC11</accession>
<sequence>MGDEVKEEVEVKAEKEDLGVFDPSKKKKKKKVRIAEDEEADGVAEKMENLNVGEEEVAANGDGDSFAGLKKKKKKKKPVGDEAPEENEGEDAEGDAEVTTSTFSLPLKKKKKKKTHTEDEEAAPEGEDAHDEEGGADHEDEDDEEEEEPTKKYPWEGTDRDYKYEELLDRVFGILRENNPELAGEKRRTIMKPPQVLREGTKKTVFANFTDLCKTMHRQPEHVMAFLLAELGTSGSLDGQQRLVVKGRFLPKVFEGVLRRYVNEYVMCNGCKSPDTILSKENRLFFLRCEQCGSSRSVAPIKAGFVARVGKRKATAG</sequence>
<comment type="function">
    <text evidence="4">Component of the eIF2 complex that functions in the early steps of protein synthesis by forming a ternary complex with GTP and initiator tRNA. This complex binds to a 40S ribosomal subunit, followed by mRNA binding to form a 43S pre-initiation complex (43S PIC). Junction of the 60S ribosomal subunit to form the 80S initiation complex is preceded by hydrolysis of the GTP bound to eIF2 and release of an eIF2-GDP binary complex. In order for eIF2 to recycle and catalyze another round of initiation, the GDP bound to eIF2 must exchange with GTP by way of a reaction catalyzed by eIF2B.</text>
</comment>
<dbReference type="FunFam" id="3.30.30.170:FF:000001">
    <property type="entry name" value="Eukaryotic translation initiation factor 2 subunit"/>
    <property type="match status" value="1"/>
</dbReference>
<dbReference type="PANTHER" id="PTHR23001:SF3">
    <property type="entry name" value="EUKARYOTIC TRANSLATION INITIATION FACTOR 2 SUBUNIT 2"/>
    <property type="match status" value="1"/>
</dbReference>
<dbReference type="Pfam" id="PF01873">
    <property type="entry name" value="eIF-5_eIF-2B"/>
    <property type="match status" value="1"/>
</dbReference>
<dbReference type="GO" id="GO:0003743">
    <property type="term" value="F:translation initiation factor activity"/>
    <property type="evidence" value="ECO:0000318"/>
    <property type="project" value="GO_Central"/>
</dbReference>
<dbReference type="InterPro" id="IPR016189">
    <property type="entry name" value="Transl_init_fac_IF2/IF5_N"/>
</dbReference>
<dbReference type="AlphaFoldDB" id="A0A1Y1IC11"/>
<evidence type="ECO:0000256" key="5">
    <source>
        <dbReference type="ARBA" id="ARBA00063900"/>
    </source>
</evidence>
<dbReference type="Proteomes" id="UP000054558">
    <property type="component" value="Unassembled WGS sequence"/>
</dbReference>
<feature type="compositionally biased region" description="Acidic residues" evidence="7">
    <location>
        <begin position="82"/>
        <end position="96"/>
    </location>
</feature>
<evidence type="ECO:0000256" key="3">
    <source>
        <dbReference type="ARBA" id="ARBA00022917"/>
    </source>
</evidence>
<dbReference type="InterPro" id="IPR045196">
    <property type="entry name" value="IF2/IF5"/>
</dbReference>
<proteinExistence type="inferred from homology"/>
<dbReference type="SUPFAM" id="SSF75689">
    <property type="entry name" value="Zinc-binding domain of translation initiation factor 2 beta"/>
    <property type="match status" value="1"/>
</dbReference>
<dbReference type="InterPro" id="IPR002735">
    <property type="entry name" value="Transl_init_fac_IF2/IF5_dom"/>
</dbReference>
<feature type="compositionally biased region" description="Acidic residues" evidence="7">
    <location>
        <begin position="138"/>
        <end position="148"/>
    </location>
</feature>
<keyword evidence="10" id="KW-1185">Reference proteome</keyword>
<dbReference type="GO" id="GO:0003729">
    <property type="term" value="F:mRNA binding"/>
    <property type="evidence" value="ECO:0000318"/>
    <property type="project" value="GO_Central"/>
</dbReference>
<feature type="compositionally biased region" description="Acidic residues" evidence="7">
    <location>
        <begin position="118"/>
        <end position="131"/>
    </location>
</feature>
<evidence type="ECO:0000256" key="6">
    <source>
        <dbReference type="ARBA" id="ARBA00073542"/>
    </source>
</evidence>
<organism evidence="9 10">
    <name type="scientific">Klebsormidium nitens</name>
    <name type="common">Green alga</name>
    <name type="synonym">Ulothrix nitens</name>
    <dbReference type="NCBI Taxonomy" id="105231"/>
    <lineage>
        <taxon>Eukaryota</taxon>
        <taxon>Viridiplantae</taxon>
        <taxon>Streptophyta</taxon>
        <taxon>Klebsormidiophyceae</taxon>
        <taxon>Klebsormidiales</taxon>
        <taxon>Klebsormidiaceae</taxon>
        <taxon>Klebsormidium</taxon>
    </lineage>
</organism>
<reference evidence="9 10" key="1">
    <citation type="journal article" date="2014" name="Nat. Commun.">
        <title>Klebsormidium flaccidum genome reveals primary factors for plant terrestrial adaptation.</title>
        <authorList>
            <person name="Hori K."/>
            <person name="Maruyama F."/>
            <person name="Fujisawa T."/>
            <person name="Togashi T."/>
            <person name="Yamamoto N."/>
            <person name="Seo M."/>
            <person name="Sato S."/>
            <person name="Yamada T."/>
            <person name="Mori H."/>
            <person name="Tajima N."/>
            <person name="Moriyama T."/>
            <person name="Ikeuchi M."/>
            <person name="Watanabe M."/>
            <person name="Wada H."/>
            <person name="Kobayashi K."/>
            <person name="Saito M."/>
            <person name="Masuda T."/>
            <person name="Sasaki-Sekimoto Y."/>
            <person name="Mashiguchi K."/>
            <person name="Awai K."/>
            <person name="Shimojima M."/>
            <person name="Masuda S."/>
            <person name="Iwai M."/>
            <person name="Nobusawa T."/>
            <person name="Narise T."/>
            <person name="Kondo S."/>
            <person name="Saito H."/>
            <person name="Sato R."/>
            <person name="Murakawa M."/>
            <person name="Ihara Y."/>
            <person name="Oshima-Yamada Y."/>
            <person name="Ohtaka K."/>
            <person name="Satoh M."/>
            <person name="Sonobe K."/>
            <person name="Ishii M."/>
            <person name="Ohtani R."/>
            <person name="Kanamori-Sato M."/>
            <person name="Honoki R."/>
            <person name="Miyazaki D."/>
            <person name="Mochizuki H."/>
            <person name="Umetsu J."/>
            <person name="Higashi K."/>
            <person name="Shibata D."/>
            <person name="Kamiya Y."/>
            <person name="Sato N."/>
            <person name="Nakamura Y."/>
            <person name="Tabata S."/>
            <person name="Ida S."/>
            <person name="Kurokawa K."/>
            <person name="Ohta H."/>
        </authorList>
    </citation>
    <scope>NUCLEOTIDE SEQUENCE [LARGE SCALE GENOMIC DNA]</scope>
    <source>
        <strain evidence="9 10">NIES-2285</strain>
    </source>
</reference>
<dbReference type="Gene3D" id="3.30.30.170">
    <property type="match status" value="1"/>
</dbReference>
<evidence type="ECO:0000256" key="7">
    <source>
        <dbReference type="SAM" id="MobiDB-lite"/>
    </source>
</evidence>
<evidence type="ECO:0000256" key="1">
    <source>
        <dbReference type="ARBA" id="ARBA00010397"/>
    </source>
</evidence>
<comment type="similarity">
    <text evidence="1">Belongs to the eIF-2-beta/eIF-5 family.</text>
</comment>
<keyword evidence="3" id="KW-0648">Protein biosynthesis</keyword>
<evidence type="ECO:0000256" key="4">
    <source>
        <dbReference type="ARBA" id="ARBA00054872"/>
    </source>
</evidence>
<feature type="compositionally biased region" description="Basic and acidic residues" evidence="7">
    <location>
        <begin position="8"/>
        <end position="18"/>
    </location>
</feature>
<dbReference type="OMA" id="CMREGNK"/>
<protein>
    <recommendedName>
        <fullName evidence="6">Eukaryotic translation initiation factor 2 subunit beta</fullName>
    </recommendedName>
</protein>
<evidence type="ECO:0000313" key="10">
    <source>
        <dbReference type="Proteomes" id="UP000054558"/>
    </source>
</evidence>
<dbReference type="SUPFAM" id="SSF100966">
    <property type="entry name" value="Translation initiation factor 2 beta, aIF2beta, N-terminal domain"/>
    <property type="match status" value="1"/>
</dbReference>